<dbReference type="PANTHER" id="PTHR47011">
    <property type="entry name" value="CD226 ANTIGEN"/>
    <property type="match status" value="1"/>
</dbReference>
<accession>A0ABM3DFA1</accession>
<reference evidence="4" key="1">
    <citation type="submission" date="2025-08" db="UniProtKB">
        <authorList>
            <consortium name="RefSeq"/>
        </authorList>
    </citation>
    <scope>IDENTIFICATION</scope>
</reference>
<organism evidence="3 4">
    <name type="scientific">Salmo salar</name>
    <name type="common">Atlantic salmon</name>
    <dbReference type="NCBI Taxonomy" id="8030"/>
    <lineage>
        <taxon>Eukaryota</taxon>
        <taxon>Metazoa</taxon>
        <taxon>Chordata</taxon>
        <taxon>Craniata</taxon>
        <taxon>Vertebrata</taxon>
        <taxon>Euteleostomi</taxon>
        <taxon>Actinopterygii</taxon>
        <taxon>Neopterygii</taxon>
        <taxon>Teleostei</taxon>
        <taxon>Protacanthopterygii</taxon>
        <taxon>Salmoniformes</taxon>
        <taxon>Salmonidae</taxon>
        <taxon>Salmoninae</taxon>
        <taxon>Salmo</taxon>
    </lineage>
</organism>
<keyword evidence="2" id="KW-0472">Membrane</keyword>
<sequence length="350" mass="39338">MRKHWVYFLLALVLIQTGIAGSVISVSHTRDREHLSITCRLLPENDTVSQINWEMISSPNHTTTKLKLGTFHPVFGTYVVPEYNDTVKIQSSASSRSSSLDLKGGAVEEVSQLCCVFITFPSGVLEQCTQTRINESTAEAQESEDAQRLLGERTLEQWALLVGGSTISILSIVTSLYYCWKYCCRHCCHRRRMFEVEAYLTDQHTESEGVTEEPPQQPPLPSPPQPQPQGFDPSKLYAKIKLDLLYGRLWKTYQGTATTWDPTTQHGPQQGPQQVAEPGPQKVYFLLGENWASQREEPEESVLQLEPEHKPPLEGREEPVTQPETESDLIPPPTLDPGTQTEEMESDTGL</sequence>
<dbReference type="Proteomes" id="UP001652741">
    <property type="component" value="Chromosome ssa18"/>
</dbReference>
<feature type="compositionally biased region" description="Pro residues" evidence="1">
    <location>
        <begin position="215"/>
        <end position="227"/>
    </location>
</feature>
<feature type="region of interest" description="Disordered" evidence="1">
    <location>
        <begin position="205"/>
        <end position="233"/>
    </location>
</feature>
<evidence type="ECO:0000313" key="4">
    <source>
        <dbReference type="RefSeq" id="XP_045557487.1"/>
    </source>
</evidence>
<evidence type="ECO:0000256" key="2">
    <source>
        <dbReference type="SAM" id="Phobius"/>
    </source>
</evidence>
<dbReference type="InterPro" id="IPR042842">
    <property type="entry name" value="CD226"/>
</dbReference>
<keyword evidence="3" id="KW-1185">Reference proteome</keyword>
<feature type="transmembrane region" description="Helical" evidence="2">
    <location>
        <begin position="158"/>
        <end position="178"/>
    </location>
</feature>
<evidence type="ECO:0000256" key="1">
    <source>
        <dbReference type="SAM" id="MobiDB-lite"/>
    </source>
</evidence>
<dbReference type="PANTHER" id="PTHR47011:SF1">
    <property type="entry name" value="CD226 ANTIGEN"/>
    <property type="match status" value="1"/>
</dbReference>
<feature type="transmembrane region" description="Helical" evidence="2">
    <location>
        <begin position="6"/>
        <end position="26"/>
    </location>
</feature>
<dbReference type="RefSeq" id="XP_045557487.1">
    <property type="nucleotide sequence ID" value="XM_045701531.1"/>
</dbReference>
<feature type="compositionally biased region" description="Basic and acidic residues" evidence="1">
    <location>
        <begin position="306"/>
        <end position="319"/>
    </location>
</feature>
<protein>
    <submittedName>
        <fullName evidence="4">Uncharacterized protein isoform X1</fullName>
    </submittedName>
</protein>
<evidence type="ECO:0000313" key="3">
    <source>
        <dbReference type="Proteomes" id="UP001652741"/>
    </source>
</evidence>
<keyword evidence="2" id="KW-0812">Transmembrane</keyword>
<keyword evidence="2" id="KW-1133">Transmembrane helix</keyword>
<gene>
    <name evidence="4" type="primary">LOC106577894</name>
</gene>
<feature type="region of interest" description="Disordered" evidence="1">
    <location>
        <begin position="294"/>
        <end position="350"/>
    </location>
</feature>
<proteinExistence type="predicted"/>
<name>A0ABM3DFA1_SALSA</name>
<dbReference type="GeneID" id="106577894"/>